<keyword evidence="2" id="KW-1133">Transmembrane helix</keyword>
<feature type="chain" id="PRO_5041386455" evidence="3">
    <location>
        <begin position="18"/>
        <end position="104"/>
    </location>
</feature>
<feature type="region of interest" description="Disordered" evidence="1">
    <location>
        <begin position="71"/>
        <end position="104"/>
    </location>
</feature>
<evidence type="ECO:0000313" key="5">
    <source>
        <dbReference type="Proteomes" id="UP001177140"/>
    </source>
</evidence>
<keyword evidence="2" id="KW-0812">Transmembrane</keyword>
<keyword evidence="2" id="KW-0472">Membrane</keyword>
<protein>
    <submittedName>
        <fullName evidence="4">Uncharacterized protein</fullName>
    </submittedName>
</protein>
<evidence type="ECO:0000256" key="3">
    <source>
        <dbReference type="SAM" id="SignalP"/>
    </source>
</evidence>
<dbReference type="EMBL" id="JAJJMA010327147">
    <property type="protein sequence ID" value="MCL7050377.1"/>
    <property type="molecule type" value="Genomic_DNA"/>
</dbReference>
<feature type="non-terminal residue" evidence="4">
    <location>
        <position position="1"/>
    </location>
</feature>
<evidence type="ECO:0000256" key="2">
    <source>
        <dbReference type="SAM" id="Phobius"/>
    </source>
</evidence>
<accession>A0AA41VZH8</accession>
<feature type="transmembrane region" description="Helical" evidence="2">
    <location>
        <begin position="41"/>
        <end position="60"/>
    </location>
</feature>
<dbReference type="AlphaFoldDB" id="A0AA41VZH8"/>
<organism evidence="4 5">
    <name type="scientific">Papaver nudicaule</name>
    <name type="common">Iceland poppy</name>
    <dbReference type="NCBI Taxonomy" id="74823"/>
    <lineage>
        <taxon>Eukaryota</taxon>
        <taxon>Viridiplantae</taxon>
        <taxon>Streptophyta</taxon>
        <taxon>Embryophyta</taxon>
        <taxon>Tracheophyta</taxon>
        <taxon>Spermatophyta</taxon>
        <taxon>Magnoliopsida</taxon>
        <taxon>Ranunculales</taxon>
        <taxon>Papaveraceae</taxon>
        <taxon>Papaveroideae</taxon>
        <taxon>Papaver</taxon>
    </lineage>
</organism>
<keyword evidence="3" id="KW-0732">Signal</keyword>
<keyword evidence="5" id="KW-1185">Reference proteome</keyword>
<reference evidence="4" key="1">
    <citation type="submission" date="2022-03" db="EMBL/GenBank/DDBJ databases">
        <title>A functionally conserved STORR gene fusion in Papaver species that diverged 16.8 million years ago.</title>
        <authorList>
            <person name="Catania T."/>
        </authorList>
    </citation>
    <scope>NUCLEOTIDE SEQUENCE</scope>
    <source>
        <strain evidence="4">S-191538</strain>
    </source>
</reference>
<evidence type="ECO:0000256" key="1">
    <source>
        <dbReference type="SAM" id="MobiDB-lite"/>
    </source>
</evidence>
<feature type="signal peptide" evidence="3">
    <location>
        <begin position="1"/>
        <end position="17"/>
    </location>
</feature>
<proteinExistence type="predicted"/>
<gene>
    <name evidence="4" type="ORF">MKW94_017751</name>
</gene>
<sequence length="104" mass="11311">FIFAVASILLLAGSVLSDRHTMDMMYSTDFCSKGLRPKIFIAGALWSFASVTWGILYYLFTIFSAKETSQMGTPGNANNHGTVAMTQSQAPAQMTLPDPEDPLV</sequence>
<feature type="compositionally biased region" description="Polar residues" evidence="1">
    <location>
        <begin position="71"/>
        <end position="92"/>
    </location>
</feature>
<comment type="caution">
    <text evidence="4">The sequence shown here is derived from an EMBL/GenBank/DDBJ whole genome shotgun (WGS) entry which is preliminary data.</text>
</comment>
<dbReference type="Proteomes" id="UP001177140">
    <property type="component" value="Unassembled WGS sequence"/>
</dbReference>
<evidence type="ECO:0000313" key="4">
    <source>
        <dbReference type="EMBL" id="MCL7050377.1"/>
    </source>
</evidence>
<name>A0AA41VZH8_PAPNU</name>